<feature type="compositionally biased region" description="Basic and acidic residues" evidence="1">
    <location>
        <begin position="439"/>
        <end position="459"/>
    </location>
</feature>
<feature type="chain" id="PRO_5044821090" description="J domain-containing protein" evidence="2">
    <location>
        <begin position="28"/>
        <end position="484"/>
    </location>
</feature>
<accession>A0ABD3Q323</accession>
<dbReference type="Proteomes" id="UP001530400">
    <property type="component" value="Unassembled WGS sequence"/>
</dbReference>
<feature type="compositionally biased region" description="Polar residues" evidence="1">
    <location>
        <begin position="460"/>
        <end position="472"/>
    </location>
</feature>
<keyword evidence="5" id="KW-1185">Reference proteome</keyword>
<dbReference type="SMART" id="SM00271">
    <property type="entry name" value="DnaJ"/>
    <property type="match status" value="1"/>
</dbReference>
<proteinExistence type="predicted"/>
<dbReference type="EMBL" id="JALLPJ020000340">
    <property type="protein sequence ID" value="KAL3794888.1"/>
    <property type="molecule type" value="Genomic_DNA"/>
</dbReference>
<dbReference type="SUPFAM" id="SSF46565">
    <property type="entry name" value="Chaperone J-domain"/>
    <property type="match status" value="1"/>
</dbReference>
<evidence type="ECO:0000256" key="2">
    <source>
        <dbReference type="SAM" id="SignalP"/>
    </source>
</evidence>
<evidence type="ECO:0000256" key="1">
    <source>
        <dbReference type="SAM" id="MobiDB-lite"/>
    </source>
</evidence>
<dbReference type="PANTHER" id="PTHR43948">
    <property type="entry name" value="DNAJ HOMOLOG SUBFAMILY B"/>
    <property type="match status" value="1"/>
</dbReference>
<dbReference type="CDD" id="cd06257">
    <property type="entry name" value="DnaJ"/>
    <property type="match status" value="1"/>
</dbReference>
<name>A0ABD3Q323_9STRA</name>
<dbReference type="Pfam" id="PF00226">
    <property type="entry name" value="DnaJ"/>
    <property type="match status" value="1"/>
</dbReference>
<dbReference type="PRINTS" id="PR00625">
    <property type="entry name" value="JDOMAIN"/>
</dbReference>
<evidence type="ECO:0000259" key="3">
    <source>
        <dbReference type="PROSITE" id="PS50076"/>
    </source>
</evidence>
<organism evidence="4 5">
    <name type="scientific">Cyclotella atomus</name>
    <dbReference type="NCBI Taxonomy" id="382360"/>
    <lineage>
        <taxon>Eukaryota</taxon>
        <taxon>Sar</taxon>
        <taxon>Stramenopiles</taxon>
        <taxon>Ochrophyta</taxon>
        <taxon>Bacillariophyta</taxon>
        <taxon>Coscinodiscophyceae</taxon>
        <taxon>Thalassiosirophycidae</taxon>
        <taxon>Stephanodiscales</taxon>
        <taxon>Stephanodiscaceae</taxon>
        <taxon>Cyclotella</taxon>
    </lineage>
</organism>
<protein>
    <recommendedName>
        <fullName evidence="3">J domain-containing protein</fullName>
    </recommendedName>
</protein>
<dbReference type="InterPro" id="IPR001623">
    <property type="entry name" value="DnaJ_domain"/>
</dbReference>
<feature type="signal peptide" evidence="2">
    <location>
        <begin position="1"/>
        <end position="27"/>
    </location>
</feature>
<evidence type="ECO:0000313" key="5">
    <source>
        <dbReference type="Proteomes" id="UP001530400"/>
    </source>
</evidence>
<keyword evidence="2" id="KW-0732">Signal</keyword>
<comment type="caution">
    <text evidence="4">The sequence shown here is derived from an EMBL/GenBank/DDBJ whole genome shotgun (WGS) entry which is preliminary data.</text>
</comment>
<dbReference type="AlphaFoldDB" id="A0ABD3Q323"/>
<feature type="domain" description="J" evidence="3">
    <location>
        <begin position="309"/>
        <end position="383"/>
    </location>
</feature>
<gene>
    <name evidence="4" type="ORF">ACHAWO_007662</name>
</gene>
<dbReference type="InterPro" id="IPR036869">
    <property type="entry name" value="J_dom_sf"/>
</dbReference>
<feature type="region of interest" description="Disordered" evidence="1">
    <location>
        <begin position="439"/>
        <end position="484"/>
    </location>
</feature>
<evidence type="ECO:0000313" key="4">
    <source>
        <dbReference type="EMBL" id="KAL3794888.1"/>
    </source>
</evidence>
<dbReference type="Gene3D" id="1.10.287.110">
    <property type="entry name" value="DnaJ domain"/>
    <property type="match status" value="1"/>
</dbReference>
<dbReference type="PANTHER" id="PTHR43948:SF10">
    <property type="entry name" value="MRJ, ISOFORM E"/>
    <property type="match status" value="1"/>
</dbReference>
<sequence length="484" mass="54705">MMSSRGLSWPAATILIICSACSVSSYALNPTGRYLVEMSRLIRDPQLQRSSMNSVAAPLRPEETEPDVMMEEDEYDDEDIYPFSAQLRSSSVFEGTMPSQARRKMLEIVMESIDDSSDGAGYDLFDALDRHLRALDEQIETSSSISTALDEELSSVEMEYDAEESEEDMISYARVDPAFFEEPSEFDIQSFESSSDEEGQTQSAFTYNQGFADENLSSDTSEGDSKLNSNAGVLIQADPSDYDESAYDAPKSIDFDAQTRNNPHIIGVDSFGFSTIHAQATHSFENYQPKKVRAIQHVTGPPPLPDTIDPYELLGFSRHNPPKDADDVRRAYVKLAKKYHPDAIHPKSNDEEREMATRNFKRINDAYRKLKDDKFRMQEEFFATTMGGAMYEPRGSSRHIRRPFSYGGGFNESGSTFAGSYSARHGARYGERKKFWEKRKASDDYQRAERKPSTGREQRNPFSRRQVGSSCHVSGDQFPPFFSH</sequence>
<reference evidence="4 5" key="1">
    <citation type="submission" date="2024-10" db="EMBL/GenBank/DDBJ databases">
        <title>Updated reference genomes for cyclostephanoid diatoms.</title>
        <authorList>
            <person name="Roberts W.R."/>
            <person name="Alverson A.J."/>
        </authorList>
    </citation>
    <scope>NUCLEOTIDE SEQUENCE [LARGE SCALE GENOMIC DNA]</scope>
    <source>
        <strain evidence="4 5">AJA010-31</strain>
    </source>
</reference>
<dbReference type="PROSITE" id="PS50076">
    <property type="entry name" value="DNAJ_2"/>
    <property type="match status" value="1"/>
</dbReference>